<comment type="similarity">
    <text evidence="1">Belongs to the AAR2 family.</text>
</comment>
<dbReference type="InterPro" id="IPR038516">
    <property type="entry name" value="AAR2_N_sf"/>
</dbReference>
<name>A0A0L0HUJ1_SPIPD</name>
<dbReference type="OrthoDB" id="201752at2759"/>
<dbReference type="InterPro" id="IPR033648">
    <property type="entry name" value="AAR2_C"/>
</dbReference>
<dbReference type="Proteomes" id="UP000053201">
    <property type="component" value="Unassembled WGS sequence"/>
</dbReference>
<dbReference type="InterPro" id="IPR033647">
    <property type="entry name" value="Aar2_N"/>
</dbReference>
<dbReference type="eggNOG" id="KOG3937">
    <property type="taxonomic scope" value="Eukaryota"/>
</dbReference>
<proteinExistence type="inferred from homology"/>
<dbReference type="Pfam" id="PF05282">
    <property type="entry name" value="AAR2"/>
    <property type="match status" value="1"/>
</dbReference>
<protein>
    <submittedName>
        <fullName evidence="4">Uncharacterized protein</fullName>
    </submittedName>
</protein>
<dbReference type="FunFam" id="2.60.34.20:FF:000001">
    <property type="entry name" value="protein AAR2 homolog"/>
    <property type="match status" value="1"/>
</dbReference>
<dbReference type="Gene3D" id="2.60.34.20">
    <property type="match status" value="1"/>
</dbReference>
<dbReference type="PANTHER" id="PTHR12689:SF4">
    <property type="entry name" value="PROTEIN AAR2 HOMOLOG"/>
    <property type="match status" value="1"/>
</dbReference>
<organism evidence="4 5">
    <name type="scientific">Spizellomyces punctatus (strain DAOM BR117)</name>
    <dbReference type="NCBI Taxonomy" id="645134"/>
    <lineage>
        <taxon>Eukaryota</taxon>
        <taxon>Fungi</taxon>
        <taxon>Fungi incertae sedis</taxon>
        <taxon>Chytridiomycota</taxon>
        <taxon>Chytridiomycota incertae sedis</taxon>
        <taxon>Chytridiomycetes</taxon>
        <taxon>Spizellomycetales</taxon>
        <taxon>Spizellomycetaceae</taxon>
        <taxon>Spizellomyces</taxon>
    </lineage>
</organism>
<dbReference type="VEuPathDB" id="FungiDB:SPPG_00487"/>
<feature type="domain" description="AAR2 N-terminal" evidence="3">
    <location>
        <begin position="13"/>
        <end position="152"/>
    </location>
</feature>
<evidence type="ECO:0000259" key="2">
    <source>
        <dbReference type="Pfam" id="PF05282"/>
    </source>
</evidence>
<dbReference type="CDD" id="cd13778">
    <property type="entry name" value="Aar2_C"/>
    <property type="match status" value="1"/>
</dbReference>
<dbReference type="InterPro" id="IPR038514">
    <property type="entry name" value="AAR2_C_sf"/>
</dbReference>
<dbReference type="Gene3D" id="1.25.40.550">
    <property type="entry name" value="Aar2, C-terminal domain-like"/>
    <property type="match status" value="1"/>
</dbReference>
<dbReference type="STRING" id="645134.A0A0L0HUJ1"/>
<dbReference type="InParanoid" id="A0A0L0HUJ1"/>
<dbReference type="GeneID" id="27684209"/>
<dbReference type="InterPro" id="IPR007946">
    <property type="entry name" value="AAR2"/>
</dbReference>
<dbReference type="OMA" id="VWQSGGL"/>
<dbReference type="CDD" id="cd13777">
    <property type="entry name" value="Aar2_N"/>
    <property type="match status" value="1"/>
</dbReference>
<dbReference type="EMBL" id="KQ257450">
    <property type="protein sequence ID" value="KND04783.1"/>
    <property type="molecule type" value="Genomic_DNA"/>
</dbReference>
<dbReference type="RefSeq" id="XP_016612822.1">
    <property type="nucleotide sequence ID" value="XM_016748811.1"/>
</dbReference>
<evidence type="ECO:0000313" key="4">
    <source>
        <dbReference type="EMBL" id="KND04783.1"/>
    </source>
</evidence>
<evidence type="ECO:0000313" key="5">
    <source>
        <dbReference type="Proteomes" id="UP000053201"/>
    </source>
</evidence>
<sequence length="399" mass="45682">MDQETANALFDKGAVLLFLDAPQNMEFGVDCYSWTTGPKFKGLKLIPPGIHFVYYSALSRHGEGSVRTGFFKTFAEREVVVKRWNPSAEDLYADDEIDQEDAERYRSNVRDFDRFLGVYPLLPVDNDPVSPYQKWLRLTTHITPQLIDRILPPSRKISAMTTVSRFSDVDDVRQCKPSGEVVMNEDQSEHDANTVAAQGGEDVIRGERVEVLRLNFTPIDLKRSFPSGASGGDVTKYSMDKSYLLRQLLQNQYKDYKELLGELQLAFIIFLLGEVYDGYEQWKTFIHLLCQSDEAIDDNGSTLFYEFIGIFHAQLESHPTDFFYDALSADNFIRSNILIFVRMLQDRAGRGVPKTLQSAVDTLVDFVESRFKWDIRHDVRVLGEEEEEEGEFAPVVVEM</sequence>
<evidence type="ECO:0000256" key="1">
    <source>
        <dbReference type="ARBA" id="ARBA00006281"/>
    </source>
</evidence>
<dbReference type="GO" id="GO:0000244">
    <property type="term" value="P:spliceosomal tri-snRNP complex assembly"/>
    <property type="evidence" value="ECO:0007669"/>
    <property type="project" value="TreeGrafter"/>
</dbReference>
<dbReference type="AlphaFoldDB" id="A0A0L0HUJ1"/>
<reference evidence="4 5" key="1">
    <citation type="submission" date="2009-08" db="EMBL/GenBank/DDBJ databases">
        <title>The Genome Sequence of Spizellomyces punctatus strain DAOM BR117.</title>
        <authorList>
            <consortium name="The Broad Institute Genome Sequencing Platform"/>
            <person name="Russ C."/>
            <person name="Cuomo C."/>
            <person name="Shea T."/>
            <person name="Young S.K."/>
            <person name="Zeng Q."/>
            <person name="Koehrsen M."/>
            <person name="Haas B."/>
            <person name="Borodovsky M."/>
            <person name="Guigo R."/>
            <person name="Alvarado L."/>
            <person name="Berlin A."/>
            <person name="Bochicchio J."/>
            <person name="Borenstein D."/>
            <person name="Chapman S."/>
            <person name="Chen Z."/>
            <person name="Engels R."/>
            <person name="Freedman E."/>
            <person name="Gellesch M."/>
            <person name="Goldberg J."/>
            <person name="Griggs A."/>
            <person name="Gujja S."/>
            <person name="Heiman D."/>
            <person name="Hepburn T."/>
            <person name="Howarth C."/>
            <person name="Jen D."/>
            <person name="Larson L."/>
            <person name="Lewis B."/>
            <person name="Mehta T."/>
            <person name="Park D."/>
            <person name="Pearson M."/>
            <person name="Roberts A."/>
            <person name="Saif S."/>
            <person name="Shenoy N."/>
            <person name="Sisk P."/>
            <person name="Stolte C."/>
            <person name="Sykes S."/>
            <person name="Thomson T."/>
            <person name="Walk T."/>
            <person name="White J."/>
            <person name="Yandava C."/>
            <person name="Burger G."/>
            <person name="Gray M.W."/>
            <person name="Holland P.W.H."/>
            <person name="King N."/>
            <person name="Lang F.B.F."/>
            <person name="Roger A.J."/>
            <person name="Ruiz-Trillo I."/>
            <person name="Lander E."/>
            <person name="Nusbaum C."/>
        </authorList>
    </citation>
    <scope>NUCLEOTIDE SEQUENCE [LARGE SCALE GENOMIC DNA]</scope>
    <source>
        <strain evidence="4 5">DAOM BR117</strain>
    </source>
</reference>
<dbReference type="Pfam" id="PF20981">
    <property type="entry name" value="AAR2_1st"/>
    <property type="match status" value="1"/>
</dbReference>
<gene>
    <name evidence="4" type="ORF">SPPG_00487</name>
</gene>
<accession>A0A0L0HUJ1</accession>
<keyword evidence="5" id="KW-1185">Reference proteome</keyword>
<dbReference type="PANTHER" id="PTHR12689">
    <property type="entry name" value="A1 CISTRON SPLICING FACTOR AAR2-RELATED"/>
    <property type="match status" value="1"/>
</dbReference>
<feature type="domain" description="AAR2 C-terminal" evidence="2">
    <location>
        <begin position="216"/>
        <end position="375"/>
    </location>
</feature>
<evidence type="ECO:0000259" key="3">
    <source>
        <dbReference type="Pfam" id="PF20981"/>
    </source>
</evidence>